<dbReference type="Proteomes" id="UP000464669">
    <property type="component" value="Segment"/>
</dbReference>
<accession>A0A6B7ZF10</accession>
<evidence type="ECO:0000313" key="1">
    <source>
        <dbReference type="EMBL" id="QGH72066.1"/>
    </source>
</evidence>
<proteinExistence type="predicted"/>
<dbReference type="EMBL" id="MN642089">
    <property type="protein sequence ID" value="QGH72066.1"/>
    <property type="molecule type" value="Genomic_DNA"/>
</dbReference>
<gene>
    <name evidence="1" type="ORF">N1M2_203</name>
</gene>
<dbReference type="InterPro" id="IPR055618">
    <property type="entry name" value="DUF7194"/>
</dbReference>
<organism evidence="1 2">
    <name type="scientific">Klebsiella phage N1M2</name>
    <dbReference type="NCBI Taxonomy" id="2664939"/>
    <lineage>
        <taxon>Viruses</taxon>
        <taxon>Duplodnaviria</taxon>
        <taxon>Heunggongvirae</taxon>
        <taxon>Uroviricota</taxon>
        <taxon>Caudoviricetes</taxon>
        <taxon>Chimalliviridae</taxon>
        <taxon>Nimduovirus</taxon>
        <taxon>Nimduovirus N1M2</taxon>
    </lineage>
</organism>
<evidence type="ECO:0000313" key="2">
    <source>
        <dbReference type="Proteomes" id="UP000464669"/>
    </source>
</evidence>
<name>A0A6B7ZF10_9CAUD</name>
<keyword evidence="2" id="KW-1185">Reference proteome</keyword>
<sequence length="212" mass="23916">MSQNLIPAIWAAGSFEAENPFSNVVDPKIYYTVEAVRTIPEMQADKEDIYKLVFEPVGITQDQYQTYLDQAIAAEAVVIVLTSRGRPDTYLLSTYLKSFPLVDGVIYERVCIISDLGACPPAFKDRINSVIAHFNEYIKNSVGIQDPRTVIGTMPTRGYVSKEQADAWENTRQQAITSNPSDVVRIEELTTENQQLYAYIKQLEDQLKARNP</sequence>
<dbReference type="Pfam" id="PF23824">
    <property type="entry name" value="DUF7194"/>
    <property type="match status" value="1"/>
</dbReference>
<protein>
    <submittedName>
        <fullName evidence="1">Putative virion structural protein</fullName>
    </submittedName>
</protein>
<reference evidence="1 2" key="1">
    <citation type="submission" date="2019-11" db="EMBL/GenBank/DDBJ databases">
        <authorList>
            <person name="Lewis R."/>
            <person name="Clooney A.G."/>
            <person name="Stockdale S.R."/>
            <person name="Buttimer C."/>
            <person name="Draper L.A."/>
            <person name="Ross R.P."/>
            <person name="Hill C."/>
        </authorList>
    </citation>
    <scope>NUCLEOTIDE SEQUENCE [LARGE SCALE GENOMIC DNA]</scope>
</reference>